<evidence type="ECO:0000313" key="2">
    <source>
        <dbReference type="Proteomes" id="UP000626656"/>
    </source>
</evidence>
<sequence>MLKNRINFLNDLINFDKPLQEISNNIRLLEWDSEIELVFMTEEQLTYVLDKYRKKHITKIELIDWANLIECREDIGFVNNLVQETISDIANIDISGVKI</sequence>
<dbReference type="RefSeq" id="WP_202784072.1">
    <property type="nucleotide sequence ID" value="NZ_CAHJWF010000103.1"/>
</dbReference>
<proteinExistence type="predicted"/>
<dbReference type="Proteomes" id="UP000626656">
    <property type="component" value="Unassembled WGS sequence"/>
</dbReference>
<name>A0ABN7GA60_9GAMM</name>
<evidence type="ECO:0000313" key="1">
    <source>
        <dbReference type="EMBL" id="CAB5498730.1"/>
    </source>
</evidence>
<comment type="caution">
    <text evidence="1">The sequence shown here is derived from an EMBL/GenBank/DDBJ whole genome shotgun (WGS) entry which is preliminary data.</text>
</comment>
<reference evidence="1 2" key="1">
    <citation type="submission" date="2020-05" db="EMBL/GenBank/DDBJ databases">
        <authorList>
            <person name="Petersen J."/>
            <person name="Sayavedra L."/>
        </authorList>
    </citation>
    <scope>NUCLEOTIDE SEQUENCE [LARGE SCALE GENOMIC DNA]</scope>
    <source>
        <strain evidence="1">B azoricus SOX ET2 1586I</strain>
    </source>
</reference>
<accession>A0ABN7GA60</accession>
<keyword evidence="2" id="KW-1185">Reference proteome</keyword>
<protein>
    <submittedName>
        <fullName evidence="1">Uncharacterized protein</fullName>
    </submittedName>
</protein>
<organism evidence="1 2">
    <name type="scientific">Bathymodiolus thermophilus thioautotrophic gill symbiont</name>
    <dbReference type="NCBI Taxonomy" id="2360"/>
    <lineage>
        <taxon>Bacteria</taxon>
        <taxon>Pseudomonadati</taxon>
        <taxon>Pseudomonadota</taxon>
        <taxon>Gammaproteobacteria</taxon>
        <taxon>sulfur-oxidizing symbionts</taxon>
    </lineage>
</organism>
<gene>
    <name evidence="1" type="ORF">AZO1586I_380</name>
</gene>
<dbReference type="EMBL" id="CAHJWF010000103">
    <property type="protein sequence ID" value="CAB5498730.1"/>
    <property type="molecule type" value="Genomic_DNA"/>
</dbReference>